<sequence length="365" mass="39311">MLTQILWLKDDFLPPTLNSTLTPVPEPGPGEVQVTVCSVGICGSDVTLWQRGQIGEYRVTAPLILGHEPSGVISKLGEGVTGVEVGDRVAVEPNVACGHCSYCRRGHYNLCSHLRYLATPPTDGALCRYFCHPASFVHKLPDNVSFDEGAMVQPLSLGFYACQRAEVNIGDYVLVSGAGPLGMIVMLAARARGAVRICVTDINPGRLEFIKEIGADVTVLVAAGEESKETSRRVVQAVGREVDVSIECSGSHSGTSTAIYSTRPRGVVCQVGFGSNTVQIPLTTATMKELDIRGMIRFANTYQTVIEAIASGKVDVKQLITHRYSLANALEAYNAALNQLGVKVIVDCRRDTDLGWYANNDHECL</sequence>
<evidence type="ECO:0000256" key="6">
    <source>
        <dbReference type="ARBA" id="ARBA00023027"/>
    </source>
</evidence>
<proteinExistence type="inferred from homology"/>
<keyword evidence="3 9" id="KW-0479">Metal-binding</keyword>
<dbReference type="InterPro" id="IPR020843">
    <property type="entry name" value="ER"/>
</dbReference>
<dbReference type="OrthoDB" id="1879366at2759"/>
<reference evidence="11" key="1">
    <citation type="submission" date="2021-04" db="EMBL/GenBank/DDBJ databases">
        <authorList>
            <consortium name="Molecular Ecology Group"/>
        </authorList>
    </citation>
    <scope>NUCLEOTIDE SEQUENCE</scope>
</reference>
<evidence type="ECO:0000256" key="4">
    <source>
        <dbReference type="ARBA" id="ARBA00022833"/>
    </source>
</evidence>
<comment type="similarity">
    <text evidence="2 9">Belongs to the zinc-containing alcohol dehydrogenase family.</text>
</comment>
<dbReference type="InterPro" id="IPR045306">
    <property type="entry name" value="SDH-like"/>
</dbReference>
<evidence type="ECO:0000256" key="7">
    <source>
        <dbReference type="ARBA" id="ARBA00026132"/>
    </source>
</evidence>
<dbReference type="Gene3D" id="3.90.180.10">
    <property type="entry name" value="Medium-chain alcohol dehydrogenases, catalytic domain"/>
    <property type="match status" value="1"/>
</dbReference>
<dbReference type="Proteomes" id="UP000678393">
    <property type="component" value="Unassembled WGS sequence"/>
</dbReference>
<dbReference type="AlphaFoldDB" id="A0A8S4A7W6"/>
<protein>
    <recommendedName>
        <fullName evidence="7">Sorbitol dehydrogenase</fullName>
    </recommendedName>
    <alternativeName>
        <fullName evidence="8">Polyol dehydrogenase</fullName>
    </alternativeName>
</protein>
<gene>
    <name evidence="11" type="ORF">CUNI_LOCUS20644</name>
</gene>
<dbReference type="PANTHER" id="PTHR43161:SF9">
    <property type="entry name" value="SORBITOL DEHYDROGENASE"/>
    <property type="match status" value="1"/>
</dbReference>
<dbReference type="InterPro" id="IPR002328">
    <property type="entry name" value="ADH_Zn_CS"/>
</dbReference>
<keyword evidence="12" id="KW-1185">Reference proteome</keyword>
<evidence type="ECO:0000313" key="12">
    <source>
        <dbReference type="Proteomes" id="UP000678393"/>
    </source>
</evidence>
<evidence type="ECO:0000256" key="9">
    <source>
        <dbReference type="RuleBase" id="RU361277"/>
    </source>
</evidence>
<keyword evidence="5" id="KW-0560">Oxidoreductase</keyword>
<name>A0A8S4A7W6_9EUPU</name>
<dbReference type="Pfam" id="PF08240">
    <property type="entry name" value="ADH_N"/>
    <property type="match status" value="1"/>
</dbReference>
<accession>A0A8S4A7W6</accession>
<evidence type="ECO:0000256" key="1">
    <source>
        <dbReference type="ARBA" id="ARBA00001947"/>
    </source>
</evidence>
<comment type="cofactor">
    <cofactor evidence="1 9">
        <name>Zn(2+)</name>
        <dbReference type="ChEBI" id="CHEBI:29105"/>
    </cofactor>
</comment>
<dbReference type="EMBL" id="CAJHNH020007890">
    <property type="protein sequence ID" value="CAG5135086.1"/>
    <property type="molecule type" value="Genomic_DNA"/>
</dbReference>
<dbReference type="PROSITE" id="PS00059">
    <property type="entry name" value="ADH_ZINC"/>
    <property type="match status" value="1"/>
</dbReference>
<dbReference type="Gene3D" id="3.40.50.720">
    <property type="entry name" value="NAD(P)-binding Rossmann-like Domain"/>
    <property type="match status" value="1"/>
</dbReference>
<dbReference type="GO" id="GO:0008270">
    <property type="term" value="F:zinc ion binding"/>
    <property type="evidence" value="ECO:0007669"/>
    <property type="project" value="InterPro"/>
</dbReference>
<comment type="caution">
    <text evidence="11">The sequence shown here is derived from an EMBL/GenBank/DDBJ whole genome shotgun (WGS) entry which is preliminary data.</text>
</comment>
<dbReference type="SUPFAM" id="SSF51735">
    <property type="entry name" value="NAD(P)-binding Rossmann-fold domains"/>
    <property type="match status" value="1"/>
</dbReference>
<dbReference type="InterPro" id="IPR013154">
    <property type="entry name" value="ADH-like_N"/>
</dbReference>
<evidence type="ECO:0000256" key="2">
    <source>
        <dbReference type="ARBA" id="ARBA00008072"/>
    </source>
</evidence>
<dbReference type="PANTHER" id="PTHR43161">
    <property type="entry name" value="SORBITOL DEHYDROGENASE"/>
    <property type="match status" value="1"/>
</dbReference>
<evidence type="ECO:0000256" key="5">
    <source>
        <dbReference type="ARBA" id="ARBA00023002"/>
    </source>
</evidence>
<dbReference type="GO" id="GO:0006062">
    <property type="term" value="P:sorbitol catabolic process"/>
    <property type="evidence" value="ECO:0007669"/>
    <property type="project" value="TreeGrafter"/>
</dbReference>
<evidence type="ECO:0000256" key="8">
    <source>
        <dbReference type="ARBA" id="ARBA00032485"/>
    </source>
</evidence>
<dbReference type="InterPro" id="IPR013149">
    <property type="entry name" value="ADH-like_C"/>
</dbReference>
<dbReference type="InterPro" id="IPR011032">
    <property type="entry name" value="GroES-like_sf"/>
</dbReference>
<dbReference type="SUPFAM" id="SSF50129">
    <property type="entry name" value="GroES-like"/>
    <property type="match status" value="1"/>
</dbReference>
<feature type="domain" description="Enoyl reductase (ER)" evidence="10">
    <location>
        <begin position="16"/>
        <end position="346"/>
    </location>
</feature>
<evidence type="ECO:0000313" key="11">
    <source>
        <dbReference type="EMBL" id="CAG5135086.1"/>
    </source>
</evidence>
<dbReference type="GO" id="GO:0003939">
    <property type="term" value="F:L-iditol 2-dehydrogenase (NAD+) activity"/>
    <property type="evidence" value="ECO:0007669"/>
    <property type="project" value="TreeGrafter"/>
</dbReference>
<evidence type="ECO:0000259" key="10">
    <source>
        <dbReference type="SMART" id="SM00829"/>
    </source>
</evidence>
<organism evidence="11 12">
    <name type="scientific">Candidula unifasciata</name>
    <dbReference type="NCBI Taxonomy" id="100452"/>
    <lineage>
        <taxon>Eukaryota</taxon>
        <taxon>Metazoa</taxon>
        <taxon>Spiralia</taxon>
        <taxon>Lophotrochozoa</taxon>
        <taxon>Mollusca</taxon>
        <taxon>Gastropoda</taxon>
        <taxon>Heterobranchia</taxon>
        <taxon>Euthyneura</taxon>
        <taxon>Panpulmonata</taxon>
        <taxon>Eupulmonata</taxon>
        <taxon>Stylommatophora</taxon>
        <taxon>Helicina</taxon>
        <taxon>Helicoidea</taxon>
        <taxon>Geomitridae</taxon>
        <taxon>Candidula</taxon>
    </lineage>
</organism>
<evidence type="ECO:0000256" key="3">
    <source>
        <dbReference type="ARBA" id="ARBA00022723"/>
    </source>
</evidence>
<dbReference type="FunFam" id="3.40.50.720:FF:000068">
    <property type="entry name" value="Sorbitol dehydrogenase"/>
    <property type="match status" value="1"/>
</dbReference>
<dbReference type="CDD" id="cd05285">
    <property type="entry name" value="sorbitol_DH"/>
    <property type="match status" value="1"/>
</dbReference>
<keyword evidence="6" id="KW-0520">NAD</keyword>
<dbReference type="InterPro" id="IPR036291">
    <property type="entry name" value="NAD(P)-bd_dom_sf"/>
</dbReference>
<keyword evidence="4 9" id="KW-0862">Zinc</keyword>
<dbReference type="SMART" id="SM00829">
    <property type="entry name" value="PKS_ER"/>
    <property type="match status" value="1"/>
</dbReference>
<dbReference type="Pfam" id="PF00107">
    <property type="entry name" value="ADH_zinc_N"/>
    <property type="match status" value="1"/>
</dbReference>